<feature type="region of interest" description="Disordered" evidence="1">
    <location>
        <begin position="64"/>
        <end position="112"/>
    </location>
</feature>
<organism evidence="2 3">
    <name type="scientific">Mytilus coruscus</name>
    <name type="common">Sea mussel</name>
    <dbReference type="NCBI Taxonomy" id="42192"/>
    <lineage>
        <taxon>Eukaryota</taxon>
        <taxon>Metazoa</taxon>
        <taxon>Spiralia</taxon>
        <taxon>Lophotrochozoa</taxon>
        <taxon>Mollusca</taxon>
        <taxon>Bivalvia</taxon>
        <taxon>Autobranchia</taxon>
        <taxon>Pteriomorphia</taxon>
        <taxon>Mytilida</taxon>
        <taxon>Mytiloidea</taxon>
        <taxon>Mytilidae</taxon>
        <taxon>Mytilinae</taxon>
        <taxon>Mytilus</taxon>
    </lineage>
</organism>
<gene>
    <name evidence="2" type="ORF">MCOR_40118</name>
</gene>
<dbReference type="Proteomes" id="UP000507470">
    <property type="component" value="Unassembled WGS sequence"/>
</dbReference>
<feature type="compositionally biased region" description="Basic and acidic residues" evidence="1">
    <location>
        <begin position="239"/>
        <end position="250"/>
    </location>
</feature>
<feature type="compositionally biased region" description="Polar residues" evidence="1">
    <location>
        <begin position="78"/>
        <end position="89"/>
    </location>
</feature>
<evidence type="ECO:0000313" key="2">
    <source>
        <dbReference type="EMBL" id="CAC5406548.1"/>
    </source>
</evidence>
<dbReference type="AlphaFoldDB" id="A0A6J8DD05"/>
<dbReference type="EMBL" id="CACVKT020007255">
    <property type="protein sequence ID" value="CAC5406548.1"/>
    <property type="molecule type" value="Genomic_DNA"/>
</dbReference>
<protein>
    <submittedName>
        <fullName evidence="2">Uncharacterized protein</fullName>
    </submittedName>
</protein>
<evidence type="ECO:0000313" key="3">
    <source>
        <dbReference type="Proteomes" id="UP000507470"/>
    </source>
</evidence>
<feature type="region of interest" description="Disordered" evidence="1">
    <location>
        <begin position="1"/>
        <end position="25"/>
    </location>
</feature>
<sequence>MEPNDVLLNNGRNATIRGRNSDRNSLQHDDVVTTVIYTETHPLAYRYNHDQQNQILGHPTQFVTTRQPQQPPIDEHQTPNSVTEQLATSSDREQLSQEEITEGPTTASENQPVQPLFHGQPAGQYLYVTPFQYQYFTNLYTGHQVIVEQPIQHGIAMVHAQPPNTADVTEITIETKQQAPSTSVNNTIDTEIKTGTDSQTSQTTSTIKSQAANIKLSSNCAKIAAQKQTPVRGQNKRITTKESNKKEIPGPKRKPVSKK</sequence>
<name>A0A6J8DD05_MYTCO</name>
<evidence type="ECO:0000256" key="1">
    <source>
        <dbReference type="SAM" id="MobiDB-lite"/>
    </source>
</evidence>
<keyword evidence="3" id="KW-1185">Reference proteome</keyword>
<feature type="compositionally biased region" description="Polar residues" evidence="1">
    <location>
        <begin position="103"/>
        <end position="112"/>
    </location>
</feature>
<feature type="region of interest" description="Disordered" evidence="1">
    <location>
        <begin position="224"/>
        <end position="259"/>
    </location>
</feature>
<accession>A0A6J8DD05</accession>
<reference evidence="2 3" key="1">
    <citation type="submission" date="2020-06" db="EMBL/GenBank/DDBJ databases">
        <authorList>
            <person name="Li R."/>
            <person name="Bekaert M."/>
        </authorList>
    </citation>
    <scope>NUCLEOTIDE SEQUENCE [LARGE SCALE GENOMIC DNA]</scope>
    <source>
        <strain evidence="3">wild</strain>
    </source>
</reference>
<dbReference type="OrthoDB" id="10475535at2759"/>
<proteinExistence type="predicted"/>